<proteinExistence type="predicted"/>
<keyword evidence="2" id="KW-1185">Reference proteome</keyword>
<sequence>MFEALVGMLGQSGIDYFTTETTGEQDRWVNKVSGAPPGVSLDAERDFWVDKCEIHVSVYILLTRRECEAGATIRRLEGVQQMKRCARVAEDALRVDAGTG</sequence>
<dbReference type="InParanoid" id="A0A2H3DHP7"/>
<accession>A0A2H3DHP7</accession>
<organism evidence="1 2">
    <name type="scientific">Armillaria gallica</name>
    <name type="common">Bulbous honey fungus</name>
    <name type="synonym">Armillaria bulbosa</name>
    <dbReference type="NCBI Taxonomy" id="47427"/>
    <lineage>
        <taxon>Eukaryota</taxon>
        <taxon>Fungi</taxon>
        <taxon>Dikarya</taxon>
        <taxon>Basidiomycota</taxon>
        <taxon>Agaricomycotina</taxon>
        <taxon>Agaricomycetes</taxon>
        <taxon>Agaricomycetidae</taxon>
        <taxon>Agaricales</taxon>
        <taxon>Marasmiineae</taxon>
        <taxon>Physalacriaceae</taxon>
        <taxon>Armillaria</taxon>
    </lineage>
</organism>
<dbReference type="EMBL" id="KZ293672">
    <property type="protein sequence ID" value="PBK88597.1"/>
    <property type="molecule type" value="Genomic_DNA"/>
</dbReference>
<name>A0A2H3DHP7_ARMGA</name>
<dbReference type="Proteomes" id="UP000217790">
    <property type="component" value="Unassembled WGS sequence"/>
</dbReference>
<gene>
    <name evidence="1" type="ORF">ARMGADRAFT_362702</name>
</gene>
<reference evidence="2" key="1">
    <citation type="journal article" date="2017" name="Nat. Ecol. Evol.">
        <title>Genome expansion and lineage-specific genetic innovations in the forest pathogenic fungi Armillaria.</title>
        <authorList>
            <person name="Sipos G."/>
            <person name="Prasanna A.N."/>
            <person name="Walter M.C."/>
            <person name="O'Connor E."/>
            <person name="Balint B."/>
            <person name="Krizsan K."/>
            <person name="Kiss B."/>
            <person name="Hess J."/>
            <person name="Varga T."/>
            <person name="Slot J."/>
            <person name="Riley R."/>
            <person name="Boka B."/>
            <person name="Rigling D."/>
            <person name="Barry K."/>
            <person name="Lee J."/>
            <person name="Mihaltcheva S."/>
            <person name="LaButti K."/>
            <person name="Lipzen A."/>
            <person name="Waldron R."/>
            <person name="Moloney N.M."/>
            <person name="Sperisen C."/>
            <person name="Kredics L."/>
            <person name="Vagvoelgyi C."/>
            <person name="Patrignani A."/>
            <person name="Fitzpatrick D."/>
            <person name="Nagy I."/>
            <person name="Doyle S."/>
            <person name="Anderson J.B."/>
            <person name="Grigoriev I.V."/>
            <person name="Gueldener U."/>
            <person name="Muensterkoetter M."/>
            <person name="Nagy L.G."/>
        </authorList>
    </citation>
    <scope>NUCLEOTIDE SEQUENCE [LARGE SCALE GENOMIC DNA]</scope>
    <source>
        <strain evidence="2">Ar21-2</strain>
    </source>
</reference>
<evidence type="ECO:0000313" key="2">
    <source>
        <dbReference type="Proteomes" id="UP000217790"/>
    </source>
</evidence>
<dbReference type="AlphaFoldDB" id="A0A2H3DHP7"/>
<evidence type="ECO:0000313" key="1">
    <source>
        <dbReference type="EMBL" id="PBK88597.1"/>
    </source>
</evidence>
<protein>
    <submittedName>
        <fullName evidence="1">Uncharacterized protein</fullName>
    </submittedName>
</protein>